<name>A0A2P5EK78_TREOI</name>
<evidence type="ECO:0000313" key="1">
    <source>
        <dbReference type="EMBL" id="PON85929.1"/>
    </source>
</evidence>
<accession>A0A2P5EK78</accession>
<reference evidence="2" key="1">
    <citation type="submission" date="2016-06" db="EMBL/GenBank/DDBJ databases">
        <title>Parallel loss of symbiosis genes in relatives of nitrogen-fixing non-legume Parasponia.</title>
        <authorList>
            <person name="Van Velzen R."/>
            <person name="Holmer R."/>
            <person name="Bu F."/>
            <person name="Rutten L."/>
            <person name="Van Zeijl A."/>
            <person name="Liu W."/>
            <person name="Santuari L."/>
            <person name="Cao Q."/>
            <person name="Sharma T."/>
            <person name="Shen D."/>
            <person name="Roswanjaya Y."/>
            <person name="Wardhani T."/>
            <person name="Kalhor M.S."/>
            <person name="Jansen J."/>
            <person name="Van den Hoogen J."/>
            <person name="Gungor B."/>
            <person name="Hartog M."/>
            <person name="Hontelez J."/>
            <person name="Verver J."/>
            <person name="Yang W.-C."/>
            <person name="Schijlen E."/>
            <person name="Repin R."/>
            <person name="Schilthuizen M."/>
            <person name="Schranz E."/>
            <person name="Heidstra R."/>
            <person name="Miyata K."/>
            <person name="Fedorova E."/>
            <person name="Kohlen W."/>
            <person name="Bisseling T."/>
            <person name="Smit S."/>
            <person name="Geurts R."/>
        </authorList>
    </citation>
    <scope>NUCLEOTIDE SEQUENCE [LARGE SCALE GENOMIC DNA]</scope>
    <source>
        <strain evidence="2">cv. RG33-2</strain>
    </source>
</reference>
<dbReference type="EMBL" id="JXTC01000140">
    <property type="protein sequence ID" value="PON85929.1"/>
    <property type="molecule type" value="Genomic_DNA"/>
</dbReference>
<evidence type="ECO:0000313" key="2">
    <source>
        <dbReference type="Proteomes" id="UP000237000"/>
    </source>
</evidence>
<gene>
    <name evidence="1" type="ORF">TorRG33x02_182890</name>
</gene>
<sequence>LRRRGTVTGGRWADCGEDSVMTHRRAGAAVRWRRWLVRMFILLGARGLFMER</sequence>
<proteinExistence type="predicted"/>
<dbReference type="Proteomes" id="UP000237000">
    <property type="component" value="Unassembled WGS sequence"/>
</dbReference>
<keyword evidence="2" id="KW-1185">Reference proteome</keyword>
<protein>
    <submittedName>
        <fullName evidence="1">Uncharacterized protein</fullName>
    </submittedName>
</protein>
<dbReference type="AlphaFoldDB" id="A0A2P5EK78"/>
<comment type="caution">
    <text evidence="1">The sequence shown here is derived from an EMBL/GenBank/DDBJ whole genome shotgun (WGS) entry which is preliminary data.</text>
</comment>
<organism evidence="1 2">
    <name type="scientific">Trema orientale</name>
    <name type="common">Charcoal tree</name>
    <name type="synonym">Celtis orientalis</name>
    <dbReference type="NCBI Taxonomy" id="63057"/>
    <lineage>
        <taxon>Eukaryota</taxon>
        <taxon>Viridiplantae</taxon>
        <taxon>Streptophyta</taxon>
        <taxon>Embryophyta</taxon>
        <taxon>Tracheophyta</taxon>
        <taxon>Spermatophyta</taxon>
        <taxon>Magnoliopsida</taxon>
        <taxon>eudicotyledons</taxon>
        <taxon>Gunneridae</taxon>
        <taxon>Pentapetalae</taxon>
        <taxon>rosids</taxon>
        <taxon>fabids</taxon>
        <taxon>Rosales</taxon>
        <taxon>Cannabaceae</taxon>
        <taxon>Trema</taxon>
    </lineage>
</organism>
<dbReference type="InParanoid" id="A0A2P5EK78"/>
<feature type="non-terminal residue" evidence="1">
    <location>
        <position position="1"/>
    </location>
</feature>